<keyword evidence="1" id="KW-0997">Cell inner membrane</keyword>
<name>A0A1R4HHM0_9GAMM</name>
<dbReference type="GO" id="GO:0008381">
    <property type="term" value="F:mechanosensitive monoatomic ion channel activity"/>
    <property type="evidence" value="ECO:0007669"/>
    <property type="project" value="InterPro"/>
</dbReference>
<feature type="transmembrane region" description="Helical" evidence="1">
    <location>
        <begin position="299"/>
        <end position="320"/>
    </location>
</feature>
<reference evidence="3" key="1">
    <citation type="submission" date="2017-02" db="EMBL/GenBank/DDBJ databases">
        <authorList>
            <person name="Daims H."/>
        </authorList>
    </citation>
    <scope>NUCLEOTIDE SEQUENCE [LARGE SCALE GENOMIC DNA]</scope>
</reference>
<dbReference type="InterPro" id="IPR008910">
    <property type="entry name" value="MSC_TM_helix"/>
</dbReference>
<feature type="transmembrane region" description="Helical" evidence="1">
    <location>
        <begin position="210"/>
        <end position="228"/>
    </location>
</feature>
<keyword evidence="1" id="KW-1003">Cell membrane</keyword>
<keyword evidence="1" id="KW-0406">Ion transport</keyword>
<feature type="transmembrane region" description="Helical" evidence="1">
    <location>
        <begin position="113"/>
        <end position="134"/>
    </location>
</feature>
<feature type="transmembrane region" description="Helical" evidence="1">
    <location>
        <begin position="454"/>
        <end position="476"/>
    </location>
</feature>
<keyword evidence="1" id="KW-1133">Transmembrane helix</keyword>
<dbReference type="InterPro" id="IPR045275">
    <property type="entry name" value="MscS_archaea/bacteria_type"/>
</dbReference>
<dbReference type="Pfam" id="PF05552">
    <property type="entry name" value="MS_channel_1st_1"/>
    <property type="match status" value="3"/>
</dbReference>
<dbReference type="PANTHER" id="PTHR30221:SF1">
    <property type="entry name" value="SMALL-CONDUCTANCE MECHANOSENSITIVE CHANNEL"/>
    <property type="match status" value="1"/>
</dbReference>
<dbReference type="Gene3D" id="1.10.287.1260">
    <property type="match status" value="1"/>
</dbReference>
<dbReference type="OrthoDB" id="1411407at2"/>
<evidence type="ECO:0000313" key="2">
    <source>
        <dbReference type="EMBL" id="SJM95724.1"/>
    </source>
</evidence>
<dbReference type="AlphaFoldDB" id="A0A1R4HHM0"/>
<feature type="transmembrane region" description="Helical" evidence="1">
    <location>
        <begin position="426"/>
        <end position="448"/>
    </location>
</feature>
<dbReference type="GO" id="GO:0005886">
    <property type="term" value="C:plasma membrane"/>
    <property type="evidence" value="ECO:0007669"/>
    <property type="project" value="UniProtKB-SubCell"/>
</dbReference>
<feature type="transmembrane region" description="Helical" evidence="1">
    <location>
        <begin position="389"/>
        <end position="414"/>
    </location>
</feature>
<dbReference type="RefSeq" id="WP_087144911.1">
    <property type="nucleotide sequence ID" value="NZ_FUKI01000156.1"/>
</dbReference>
<evidence type="ECO:0000313" key="3">
    <source>
        <dbReference type="Proteomes" id="UP000195667"/>
    </source>
</evidence>
<protein>
    <recommendedName>
        <fullName evidence="1">Small-conductance mechanosensitive channel</fullName>
    </recommendedName>
</protein>
<comment type="caution">
    <text evidence="1">Lacks conserved residue(s) required for the propagation of feature annotation.</text>
</comment>
<accession>A0A1R4HHM0</accession>
<dbReference type="Proteomes" id="UP000195667">
    <property type="component" value="Unassembled WGS sequence"/>
</dbReference>
<comment type="function">
    <text evidence="1">Mechanosensitive channel that participates in the regulation of osmotic pressure changes within the cell, opening in response to stretch forces in the membrane lipid bilayer, without the need for other proteins. Contributes to normal resistance to hypoosmotic shock. Forms an ion channel of 1.0 nanosiemens conductance with a slight preference for anions.</text>
</comment>
<dbReference type="NCBIfam" id="NF033912">
    <property type="entry name" value="msc"/>
    <property type="match status" value="1"/>
</dbReference>
<keyword evidence="1" id="KW-0813">Transport</keyword>
<feature type="transmembrane region" description="Helical" evidence="1">
    <location>
        <begin position="66"/>
        <end position="87"/>
    </location>
</feature>
<organism evidence="2 3">
    <name type="scientific">Crenothrix polyspora</name>
    <dbReference type="NCBI Taxonomy" id="360316"/>
    <lineage>
        <taxon>Bacteria</taxon>
        <taxon>Pseudomonadati</taxon>
        <taxon>Pseudomonadota</taxon>
        <taxon>Gammaproteobacteria</taxon>
        <taxon>Methylococcales</taxon>
        <taxon>Crenotrichaceae</taxon>
        <taxon>Crenothrix</taxon>
    </lineage>
</organism>
<comment type="subunit">
    <text evidence="1">Homoheptamer.</text>
</comment>
<feature type="transmembrane region" description="Helical" evidence="1">
    <location>
        <begin position="20"/>
        <end position="45"/>
    </location>
</feature>
<keyword evidence="1" id="KW-0472">Membrane</keyword>
<keyword evidence="1" id="KW-0812">Transmembrane</keyword>
<comment type="subcellular location">
    <subcellularLocation>
        <location evidence="1">Cell inner membrane</location>
        <topology evidence="1">Multi-pass membrane protein</topology>
    </subcellularLocation>
</comment>
<feature type="transmembrane region" description="Helical" evidence="1">
    <location>
        <begin position="171"/>
        <end position="190"/>
    </location>
</feature>
<evidence type="ECO:0000256" key="1">
    <source>
        <dbReference type="RuleBase" id="RU369025"/>
    </source>
</evidence>
<feature type="transmembrane region" description="Helical" evidence="1">
    <location>
        <begin position="259"/>
        <end position="279"/>
    </location>
</feature>
<dbReference type="PANTHER" id="PTHR30221">
    <property type="entry name" value="SMALL-CONDUCTANCE MECHANOSENSITIVE CHANNEL"/>
    <property type="match status" value="1"/>
</dbReference>
<keyword evidence="3" id="KW-1185">Reference proteome</keyword>
<feature type="transmembrane region" description="Helical" evidence="1">
    <location>
        <begin position="362"/>
        <end position="383"/>
    </location>
</feature>
<dbReference type="EMBL" id="FUKI01000156">
    <property type="protein sequence ID" value="SJM95724.1"/>
    <property type="molecule type" value="Genomic_DNA"/>
</dbReference>
<keyword evidence="1" id="KW-0407">Ion channel</keyword>
<proteinExistence type="inferred from homology"/>
<comment type="similarity">
    <text evidence="1">Belongs to the MscS (TC 1.A.23) family.</text>
</comment>
<gene>
    <name evidence="2" type="ORF">CRENPOLYSF1_770044</name>
</gene>
<sequence length="495" mass="51525">MNETMLSNIAGGLPKGVSELLPSILLSIGIFIIGWIIACIASSLARKALGALNKGTNPTGDSSSGLENIIAKGVFWIILFFTVIIALNNLNTGQSSGPLNAILTQTGNYLPKLISAGVLALVAWLIATITRVVVTKALSSTSLDSKFFDASTTKPSLGKTVANSSPLSKSIGNLLFSFVLLLFIPGILGALQMDGLLLPIQDMVQKMLSALPNIFGAGIIGAVGWFIAKILRNISTTLLETAGANKWGTRLGLQSGTSLSAMGGLVVFLMVFIPALIAALNTLGIDAISRPATEMLQKILTIIPNLFAAAALLGITYYVGKFAATSVSLLLKGMGFDGLPAKLGFTFANQATPPSSLVSKGILFFMMLFATVEAANMLGFHQISDVVTLFIQFGGQVLLGAVIFAVGFWIANLAKKAMLAGGSDNAGAASLVRFTIIGLVTAMGLRAMGLADDIVNLAFGLTLGAVAVAFALSFGLGGREAAGKQMEYWLSNLRK</sequence>